<evidence type="ECO:0000313" key="4">
    <source>
        <dbReference type="Proteomes" id="UP000295685"/>
    </source>
</evidence>
<evidence type="ECO:0000313" key="1">
    <source>
        <dbReference type="EMBL" id="TDZ91799.1"/>
    </source>
</evidence>
<evidence type="ECO:0000313" key="3">
    <source>
        <dbReference type="Proteomes" id="UP000294844"/>
    </source>
</evidence>
<accession>A0A4R8SB70</accession>
<dbReference type="Proteomes" id="UP000294844">
    <property type="component" value="Unassembled WGS sequence"/>
</dbReference>
<dbReference type="EMBL" id="PECM01000005">
    <property type="protein sequence ID" value="TEA07030.1"/>
    <property type="molecule type" value="Genomic_DNA"/>
</dbReference>
<name>A0A4R8SB70_9MYCO</name>
<evidence type="ECO:0000313" key="2">
    <source>
        <dbReference type="EMBL" id="TEA07030.1"/>
    </source>
</evidence>
<dbReference type="AlphaFoldDB" id="A0A4R8SB70"/>
<keyword evidence="3" id="KW-1185">Reference proteome</keyword>
<organism evidence="1 4">
    <name type="scientific">Mycobacteroides salmoniphilum</name>
    <dbReference type="NCBI Taxonomy" id="404941"/>
    <lineage>
        <taxon>Bacteria</taxon>
        <taxon>Bacillati</taxon>
        <taxon>Actinomycetota</taxon>
        <taxon>Actinomycetes</taxon>
        <taxon>Mycobacteriales</taxon>
        <taxon>Mycobacteriaceae</taxon>
        <taxon>Mycobacteroides</taxon>
    </lineage>
</organism>
<protein>
    <submittedName>
        <fullName evidence="1">Uncharacterized protein</fullName>
    </submittedName>
</protein>
<sequence length="67" mass="7229">MRYPHRYLVIASGTPVNLDSPRRGDAAHLVVQTISPLLHLMPTEGQRSGTIASVAARRMSAAHAVIL</sequence>
<proteinExistence type="predicted"/>
<comment type="caution">
    <text evidence="1">The sequence shown here is derived from an EMBL/GenBank/DDBJ whole genome shotgun (WGS) entry which is preliminary data.</text>
</comment>
<dbReference type="Proteomes" id="UP000295685">
    <property type="component" value="Unassembled WGS sequence"/>
</dbReference>
<reference evidence="3 4" key="1">
    <citation type="journal article" date="2019" name="Sci. Rep.">
        <title>Extended insight into the Mycobacterium chelonae-abscessus complex through whole genome sequencing of Mycobacterium salmoniphilum outbreak and Mycobacterium salmoniphilum-like strains.</title>
        <authorList>
            <person name="Behra P.R.K."/>
            <person name="Das S."/>
            <person name="Pettersson B.M.F."/>
            <person name="Shirreff L."/>
            <person name="DuCote T."/>
            <person name="Jacobsson K.G."/>
            <person name="Ennis D.G."/>
            <person name="Kirsebom L.A."/>
        </authorList>
    </citation>
    <scope>NUCLEOTIDE SEQUENCE [LARGE SCALE GENOMIC DNA]</scope>
    <source>
        <strain evidence="2 3">CCUG 60883</strain>
        <strain evidence="1 4">CCUG 60885</strain>
    </source>
</reference>
<gene>
    <name evidence="2" type="ORF">CCUG60883_01056</name>
    <name evidence="1" type="ORF">CCUG60885_03906</name>
</gene>
<dbReference type="EMBL" id="PECK01000008">
    <property type="protein sequence ID" value="TDZ91799.1"/>
    <property type="molecule type" value="Genomic_DNA"/>
</dbReference>